<dbReference type="AlphaFoldDB" id="A0A6P7F5R5"/>
<dbReference type="RefSeq" id="XP_028130816.1">
    <property type="nucleotide sequence ID" value="XM_028275015.1"/>
</dbReference>
<dbReference type="OrthoDB" id="6704916at2759"/>
<gene>
    <name evidence="2" type="primary">LOC114326600</name>
</gene>
<accession>A0A6P7F5R5</accession>
<protein>
    <submittedName>
        <fullName evidence="2">Uncharacterized protein LOC114326600</fullName>
    </submittedName>
</protein>
<dbReference type="InParanoid" id="A0A6P7F5R5"/>
<name>A0A6P7F5R5_DIAVI</name>
<proteinExistence type="predicted"/>
<reference evidence="2" key="1">
    <citation type="submission" date="2025-08" db="UniProtKB">
        <authorList>
            <consortium name="RefSeq"/>
        </authorList>
    </citation>
    <scope>IDENTIFICATION</scope>
    <source>
        <tissue evidence="2">Whole insect</tissue>
    </source>
</reference>
<evidence type="ECO:0000256" key="1">
    <source>
        <dbReference type="SAM" id="MobiDB-lite"/>
    </source>
</evidence>
<feature type="region of interest" description="Disordered" evidence="1">
    <location>
        <begin position="115"/>
        <end position="145"/>
    </location>
</feature>
<feature type="compositionally biased region" description="Basic residues" evidence="1">
    <location>
        <begin position="132"/>
        <end position="142"/>
    </location>
</feature>
<organism evidence="2">
    <name type="scientific">Diabrotica virgifera virgifera</name>
    <name type="common">western corn rootworm</name>
    <dbReference type="NCBI Taxonomy" id="50390"/>
    <lineage>
        <taxon>Eukaryota</taxon>
        <taxon>Metazoa</taxon>
        <taxon>Ecdysozoa</taxon>
        <taxon>Arthropoda</taxon>
        <taxon>Hexapoda</taxon>
        <taxon>Insecta</taxon>
        <taxon>Pterygota</taxon>
        <taxon>Neoptera</taxon>
        <taxon>Endopterygota</taxon>
        <taxon>Coleoptera</taxon>
        <taxon>Polyphaga</taxon>
        <taxon>Cucujiformia</taxon>
        <taxon>Chrysomeloidea</taxon>
        <taxon>Chrysomelidae</taxon>
        <taxon>Galerucinae</taxon>
        <taxon>Diabroticina</taxon>
        <taxon>Diabroticites</taxon>
        <taxon>Diabrotica</taxon>
    </lineage>
</organism>
<sequence>MALLSLKKICSIILNPTLTSIESPSQFICLRHLSVNPVHKLFELKKHTTPQHQHCEIGSATEEIRQQQFFNTNKYKPYSRKLISTNYIYTTKANTSIKPSCVRCFATSSKTTKSKDAKAKEPVQEDLCPPKTKTKPKEKSKKSWSFFSSKETKERLLQEQKEKDKACLEDCCEFIKVQTGPDPDFRHLDGTIYKSCGEAYLLQREKISRKKISDFEMWENDLLDRIERHPDLKNVVDPMPEFRSVGQRLVDLADKKLHPLYKKYMMTPKPPRQLPAPKHLYRSISGPIRPDDIPSRLHINKECLDRKNIYADFKRVEPPRQLLAKILEIQLNEKPTMEKKIKNQNEKQ</sequence>
<evidence type="ECO:0000313" key="2">
    <source>
        <dbReference type="RefSeq" id="XP_028130816.1"/>
    </source>
</evidence>
<dbReference type="KEGG" id="dvv:114326600"/>